<proteinExistence type="predicted"/>
<sequence>MITLAVYTIVKPVKEFVHVGSLLAGCYTLHVPRLFACYAVPPFLTAIIMFSMTAFKCGSTLMTLGPKRTPIITLFMRDGVFWFLAVLLLSTLEIVLWASARPTLAQIPVVPLTALVAIIAARVILNIKQVTSNNLIWDVEATID</sequence>
<feature type="transmembrane region" description="Helical" evidence="1">
    <location>
        <begin position="38"/>
        <end position="58"/>
    </location>
</feature>
<reference evidence="2" key="1">
    <citation type="submission" date="2023-03" db="EMBL/GenBank/DDBJ databases">
        <title>Massive genome expansion in bonnet fungi (Mycena s.s.) driven by repeated elements and novel gene families across ecological guilds.</title>
        <authorList>
            <consortium name="Lawrence Berkeley National Laboratory"/>
            <person name="Harder C.B."/>
            <person name="Miyauchi S."/>
            <person name="Viragh M."/>
            <person name="Kuo A."/>
            <person name="Thoen E."/>
            <person name="Andreopoulos B."/>
            <person name="Lu D."/>
            <person name="Skrede I."/>
            <person name="Drula E."/>
            <person name="Henrissat B."/>
            <person name="Morin E."/>
            <person name="Kohler A."/>
            <person name="Barry K."/>
            <person name="LaButti K."/>
            <person name="Morin E."/>
            <person name="Salamov A."/>
            <person name="Lipzen A."/>
            <person name="Mereny Z."/>
            <person name="Hegedus B."/>
            <person name="Baldrian P."/>
            <person name="Stursova M."/>
            <person name="Weitz H."/>
            <person name="Taylor A."/>
            <person name="Grigoriev I.V."/>
            <person name="Nagy L.G."/>
            <person name="Martin F."/>
            <person name="Kauserud H."/>
        </authorList>
    </citation>
    <scope>NUCLEOTIDE SEQUENCE</scope>
    <source>
        <strain evidence="2">CBHHK002</strain>
    </source>
</reference>
<accession>A0AAD7ADF1</accession>
<gene>
    <name evidence="2" type="ORF">DFH08DRAFT_506003</name>
</gene>
<evidence type="ECO:0000313" key="2">
    <source>
        <dbReference type="EMBL" id="KAJ7355690.1"/>
    </source>
</evidence>
<keyword evidence="1" id="KW-0812">Transmembrane</keyword>
<keyword evidence="1" id="KW-0472">Membrane</keyword>
<name>A0AAD7ADF1_9AGAR</name>
<feature type="transmembrane region" description="Helical" evidence="1">
    <location>
        <begin position="79"/>
        <end position="98"/>
    </location>
</feature>
<keyword evidence="1" id="KW-1133">Transmembrane helix</keyword>
<comment type="caution">
    <text evidence="2">The sequence shown here is derived from an EMBL/GenBank/DDBJ whole genome shotgun (WGS) entry which is preliminary data.</text>
</comment>
<keyword evidence="3" id="KW-1185">Reference proteome</keyword>
<dbReference type="EMBL" id="JARIHO010000009">
    <property type="protein sequence ID" value="KAJ7355690.1"/>
    <property type="molecule type" value="Genomic_DNA"/>
</dbReference>
<organism evidence="2 3">
    <name type="scientific">Mycena albidolilacea</name>
    <dbReference type="NCBI Taxonomy" id="1033008"/>
    <lineage>
        <taxon>Eukaryota</taxon>
        <taxon>Fungi</taxon>
        <taxon>Dikarya</taxon>
        <taxon>Basidiomycota</taxon>
        <taxon>Agaricomycotina</taxon>
        <taxon>Agaricomycetes</taxon>
        <taxon>Agaricomycetidae</taxon>
        <taxon>Agaricales</taxon>
        <taxon>Marasmiineae</taxon>
        <taxon>Mycenaceae</taxon>
        <taxon>Mycena</taxon>
    </lineage>
</organism>
<evidence type="ECO:0000256" key="1">
    <source>
        <dbReference type="SAM" id="Phobius"/>
    </source>
</evidence>
<protein>
    <submittedName>
        <fullName evidence="2">Uncharacterized protein</fullName>
    </submittedName>
</protein>
<dbReference type="AlphaFoldDB" id="A0AAD7ADF1"/>
<evidence type="ECO:0000313" key="3">
    <source>
        <dbReference type="Proteomes" id="UP001218218"/>
    </source>
</evidence>
<feature type="transmembrane region" description="Helical" evidence="1">
    <location>
        <begin position="104"/>
        <end position="125"/>
    </location>
</feature>
<dbReference type="Proteomes" id="UP001218218">
    <property type="component" value="Unassembled WGS sequence"/>
</dbReference>